<evidence type="ECO:0000313" key="3">
    <source>
        <dbReference type="EMBL" id="TKW51866.1"/>
    </source>
</evidence>
<evidence type="ECO:0000259" key="2">
    <source>
        <dbReference type="Pfam" id="PF08881"/>
    </source>
</evidence>
<sequence>MRASTLLALAIPALTLTLGLALALAESSDECLLNLGAWFAGKGLTDQPGLDAFGGVCKGVRVIKAKFRPFAPRDEWLLYACCRTGDGRFPYARYLALQNCIAFNDVGGGTFTWQKTMSLRLAESCPECTVVDGSLAGAPGTHLRCSCAAPNGAAKTYELSLDADRWAEGDVRGEKMSRYPCGLSNGMMDCGWSRCLRREYEHGFPPGHWYGPGSPDANDPV</sequence>
<keyword evidence="4" id="KW-1185">Reference proteome</keyword>
<dbReference type="OrthoDB" id="4803291at2759"/>
<dbReference type="AlphaFoldDB" id="A0A4V6DGE2"/>
<dbReference type="EMBL" id="PJEX01000277">
    <property type="protein sequence ID" value="TKW51866.1"/>
    <property type="molecule type" value="Genomic_DNA"/>
</dbReference>
<dbReference type="InterPro" id="IPR011058">
    <property type="entry name" value="Cyanovirin-N"/>
</dbReference>
<dbReference type="Proteomes" id="UP000310108">
    <property type="component" value="Unassembled WGS sequence"/>
</dbReference>
<dbReference type="InterPro" id="IPR036673">
    <property type="entry name" value="Cyanovirin-N_sf"/>
</dbReference>
<evidence type="ECO:0000313" key="4">
    <source>
        <dbReference type="Proteomes" id="UP000310108"/>
    </source>
</evidence>
<dbReference type="Gene3D" id="2.30.60.10">
    <property type="entry name" value="Cyanovirin-N"/>
    <property type="match status" value="1"/>
</dbReference>
<dbReference type="SUPFAM" id="SSF51322">
    <property type="entry name" value="Cyanovirin-N"/>
    <property type="match status" value="1"/>
</dbReference>
<feature type="chain" id="PRO_5020213946" description="Cyanovirin-N domain-containing protein" evidence="1">
    <location>
        <begin position="22"/>
        <end position="221"/>
    </location>
</feature>
<organism evidence="3 4">
    <name type="scientific">Colletotrichum tanaceti</name>
    <dbReference type="NCBI Taxonomy" id="1306861"/>
    <lineage>
        <taxon>Eukaryota</taxon>
        <taxon>Fungi</taxon>
        <taxon>Dikarya</taxon>
        <taxon>Ascomycota</taxon>
        <taxon>Pezizomycotina</taxon>
        <taxon>Sordariomycetes</taxon>
        <taxon>Hypocreomycetidae</taxon>
        <taxon>Glomerellales</taxon>
        <taxon>Glomerellaceae</taxon>
        <taxon>Colletotrichum</taxon>
        <taxon>Colletotrichum destructivum species complex</taxon>
    </lineage>
</organism>
<keyword evidence="1" id="KW-0732">Signal</keyword>
<feature type="signal peptide" evidence="1">
    <location>
        <begin position="1"/>
        <end position="21"/>
    </location>
</feature>
<comment type="caution">
    <text evidence="3">The sequence shown here is derived from an EMBL/GenBank/DDBJ whole genome shotgun (WGS) entry which is preliminary data.</text>
</comment>
<evidence type="ECO:0000256" key="1">
    <source>
        <dbReference type="SAM" id="SignalP"/>
    </source>
</evidence>
<proteinExistence type="predicted"/>
<gene>
    <name evidence="3" type="ORF">CTA1_1104</name>
</gene>
<dbReference type="Pfam" id="PF08881">
    <property type="entry name" value="CVNH"/>
    <property type="match status" value="1"/>
</dbReference>
<reference evidence="3 4" key="1">
    <citation type="journal article" date="2019" name="PLoS ONE">
        <title>Comparative genome analysis indicates high evolutionary potential of pathogenicity genes in Colletotrichum tanaceti.</title>
        <authorList>
            <person name="Lelwala R.V."/>
            <person name="Korhonen P.K."/>
            <person name="Young N.D."/>
            <person name="Scott J.B."/>
            <person name="Ades P.A."/>
            <person name="Gasser R.B."/>
            <person name="Taylor P.W.J."/>
        </authorList>
    </citation>
    <scope>NUCLEOTIDE SEQUENCE [LARGE SCALE GENOMIC DNA]</scope>
    <source>
        <strain evidence="3">BRIP57314</strain>
    </source>
</reference>
<accession>A0A4V6DGE2</accession>
<protein>
    <recommendedName>
        <fullName evidence="2">Cyanovirin-N domain-containing protein</fullName>
    </recommendedName>
</protein>
<feature type="domain" description="Cyanovirin-N" evidence="2">
    <location>
        <begin position="74"/>
        <end position="162"/>
    </location>
</feature>
<name>A0A4V6DGE2_9PEZI</name>